<comment type="caution">
    <text evidence="4">The sequence shown here is derived from an EMBL/GenBank/DDBJ whole genome shotgun (WGS) entry which is preliminary data.</text>
</comment>
<dbReference type="EMBL" id="WPHU01000008">
    <property type="protein sequence ID" value="MVA58423.1"/>
    <property type="molecule type" value="Genomic_DNA"/>
</dbReference>
<keyword evidence="2" id="KW-0812">Transmembrane</keyword>
<evidence type="ECO:0000256" key="1">
    <source>
        <dbReference type="SAM" id="MobiDB-lite"/>
    </source>
</evidence>
<reference evidence="4 5" key="1">
    <citation type="submission" date="2019-12" db="EMBL/GenBank/DDBJ databases">
        <title>Whole-genome sequencing of Allorhizobium vitis.</title>
        <authorList>
            <person name="Gan H.M."/>
            <person name="Szegedi E."/>
            <person name="Burr T."/>
            <person name="Savka M.A."/>
        </authorList>
    </citation>
    <scope>NUCLEOTIDE SEQUENCE [LARGE SCALE GENOMIC DNA]</scope>
    <source>
        <strain evidence="4 5">CG415</strain>
    </source>
</reference>
<evidence type="ECO:0000313" key="5">
    <source>
        <dbReference type="Proteomes" id="UP000440716"/>
    </source>
</evidence>
<dbReference type="NCBIfam" id="TIGR03696">
    <property type="entry name" value="Rhs_assc_core"/>
    <property type="match status" value="1"/>
</dbReference>
<proteinExistence type="predicted"/>
<keyword evidence="3" id="KW-0732">Signal</keyword>
<name>A0A7K1RK68_AGRVI</name>
<evidence type="ECO:0000256" key="3">
    <source>
        <dbReference type="SAM" id="SignalP"/>
    </source>
</evidence>
<keyword evidence="2" id="KW-0472">Membrane</keyword>
<gene>
    <name evidence="4" type="ORF">GOZ88_20155</name>
</gene>
<organism evidence="4 5">
    <name type="scientific">Agrobacterium vitis</name>
    <name type="common">Rhizobium vitis</name>
    <dbReference type="NCBI Taxonomy" id="373"/>
    <lineage>
        <taxon>Bacteria</taxon>
        <taxon>Pseudomonadati</taxon>
        <taxon>Pseudomonadota</taxon>
        <taxon>Alphaproteobacteria</taxon>
        <taxon>Hyphomicrobiales</taxon>
        <taxon>Rhizobiaceae</taxon>
        <taxon>Rhizobium/Agrobacterium group</taxon>
        <taxon>Agrobacterium</taxon>
    </lineage>
</organism>
<sequence length="260" mass="27459">MGAFMKFFFNKFLSRALSALLVLSLVVGSCGSVANARFISPDDWDPTKEGVGTNRYAYAGNDPVNKSDPNGHFWGAAIGFAFGVVSSYFGGTKEANAPEREGQISNTNDQQQLTNMAVGAAGGVTAKIAGEIAADAFGKKENQKQLSETQKSNDLNKNAKIDKAPEVPQELVGTQDSKAAQRGNRYNSGPLDPQKGGTGNIDKDFDMLTGGRSKTPEGGRYPSGTQIGENGISKRPGQAGEGGRIDIPANGSKPHETLHY</sequence>
<evidence type="ECO:0008006" key="6">
    <source>
        <dbReference type="Google" id="ProtNLM"/>
    </source>
</evidence>
<dbReference type="PROSITE" id="PS51257">
    <property type="entry name" value="PROKAR_LIPOPROTEIN"/>
    <property type="match status" value="1"/>
</dbReference>
<protein>
    <recommendedName>
        <fullName evidence="6">RHS repeat-associated core domain-containing protein</fullName>
    </recommendedName>
</protein>
<dbReference type="InterPro" id="IPR022385">
    <property type="entry name" value="Rhs_assc_core"/>
</dbReference>
<feature type="chain" id="PRO_5029491852" description="RHS repeat-associated core domain-containing protein" evidence="3">
    <location>
        <begin position="35"/>
        <end position="260"/>
    </location>
</feature>
<keyword evidence="2" id="KW-1133">Transmembrane helix</keyword>
<dbReference type="AlphaFoldDB" id="A0A7K1RK68"/>
<evidence type="ECO:0000313" key="4">
    <source>
        <dbReference type="EMBL" id="MVA58423.1"/>
    </source>
</evidence>
<accession>A0A7K1RK68</accession>
<dbReference type="Proteomes" id="UP000440716">
    <property type="component" value="Unassembled WGS sequence"/>
</dbReference>
<evidence type="ECO:0000256" key="2">
    <source>
        <dbReference type="SAM" id="Phobius"/>
    </source>
</evidence>
<dbReference type="Gene3D" id="2.180.10.10">
    <property type="entry name" value="RHS repeat-associated core"/>
    <property type="match status" value="1"/>
</dbReference>
<feature type="transmembrane region" description="Helical" evidence="2">
    <location>
        <begin position="71"/>
        <end position="90"/>
    </location>
</feature>
<feature type="signal peptide" evidence="3">
    <location>
        <begin position="1"/>
        <end position="34"/>
    </location>
</feature>
<feature type="region of interest" description="Disordered" evidence="1">
    <location>
        <begin position="143"/>
        <end position="260"/>
    </location>
</feature>
<feature type="compositionally biased region" description="Polar residues" evidence="1">
    <location>
        <begin position="144"/>
        <end position="156"/>
    </location>
</feature>